<name>A0ABV7Q9U9_9PSEU</name>
<dbReference type="EMBL" id="JBHRWI010000004">
    <property type="protein sequence ID" value="MFC3509060.1"/>
    <property type="molecule type" value="Genomic_DNA"/>
</dbReference>
<gene>
    <name evidence="1" type="ORF">ACFORO_02690</name>
</gene>
<dbReference type="Proteomes" id="UP001595764">
    <property type="component" value="Unassembled WGS sequence"/>
</dbReference>
<dbReference type="RefSeq" id="WP_377869331.1">
    <property type="nucleotide sequence ID" value="NZ_JBHMAY010000012.1"/>
</dbReference>
<proteinExistence type="predicted"/>
<comment type="caution">
    <text evidence="1">The sequence shown here is derived from an EMBL/GenBank/DDBJ whole genome shotgun (WGS) entry which is preliminary data.</text>
</comment>
<reference evidence="2" key="1">
    <citation type="journal article" date="2019" name="Int. J. Syst. Evol. Microbiol.">
        <title>The Global Catalogue of Microorganisms (GCM) 10K type strain sequencing project: providing services to taxonomists for standard genome sequencing and annotation.</title>
        <authorList>
            <consortium name="The Broad Institute Genomics Platform"/>
            <consortium name="The Broad Institute Genome Sequencing Center for Infectious Disease"/>
            <person name="Wu L."/>
            <person name="Ma J."/>
        </authorList>
    </citation>
    <scope>NUCLEOTIDE SEQUENCE [LARGE SCALE GENOMIC DNA]</scope>
    <source>
        <strain evidence="2">CGMCC 4.7682</strain>
    </source>
</reference>
<evidence type="ECO:0000313" key="2">
    <source>
        <dbReference type="Proteomes" id="UP001595764"/>
    </source>
</evidence>
<sequence length="108" mass="10690">MPGFLLHSGMTMTCPHGGAVTAIPAGPPAALVNGMPVLTTKDQLIVAGCTLTPPCATVQWTNISSLLGGGTPVLTQLLPAGQGGGTCLGSLSPGPPIVLAMQQFVTGR</sequence>
<keyword evidence="2" id="KW-1185">Reference proteome</keyword>
<evidence type="ECO:0000313" key="1">
    <source>
        <dbReference type="EMBL" id="MFC3509060.1"/>
    </source>
</evidence>
<accession>A0ABV7Q9U9</accession>
<protein>
    <submittedName>
        <fullName evidence="1">Uncharacterized protein</fullName>
    </submittedName>
</protein>
<organism evidence="1 2">
    <name type="scientific">Amycolatopsis halotolerans</name>
    <dbReference type="NCBI Taxonomy" id="330083"/>
    <lineage>
        <taxon>Bacteria</taxon>
        <taxon>Bacillati</taxon>
        <taxon>Actinomycetota</taxon>
        <taxon>Actinomycetes</taxon>
        <taxon>Pseudonocardiales</taxon>
        <taxon>Pseudonocardiaceae</taxon>
        <taxon>Amycolatopsis</taxon>
    </lineage>
</organism>